<dbReference type="Proteomes" id="UP000242188">
    <property type="component" value="Unassembled WGS sequence"/>
</dbReference>
<organism evidence="1 2">
    <name type="scientific">Mizuhopecten yessoensis</name>
    <name type="common">Japanese scallop</name>
    <name type="synonym">Patinopecten yessoensis</name>
    <dbReference type="NCBI Taxonomy" id="6573"/>
    <lineage>
        <taxon>Eukaryota</taxon>
        <taxon>Metazoa</taxon>
        <taxon>Spiralia</taxon>
        <taxon>Lophotrochozoa</taxon>
        <taxon>Mollusca</taxon>
        <taxon>Bivalvia</taxon>
        <taxon>Autobranchia</taxon>
        <taxon>Pteriomorphia</taxon>
        <taxon>Pectinida</taxon>
        <taxon>Pectinoidea</taxon>
        <taxon>Pectinidae</taxon>
        <taxon>Mizuhopecten</taxon>
    </lineage>
</organism>
<gene>
    <name evidence="1" type="ORF">KP79_PYT23912</name>
</gene>
<evidence type="ECO:0000313" key="2">
    <source>
        <dbReference type="Proteomes" id="UP000242188"/>
    </source>
</evidence>
<reference evidence="1 2" key="1">
    <citation type="journal article" date="2017" name="Nat. Ecol. Evol.">
        <title>Scallop genome provides insights into evolution of bilaterian karyotype and development.</title>
        <authorList>
            <person name="Wang S."/>
            <person name="Zhang J."/>
            <person name="Jiao W."/>
            <person name="Li J."/>
            <person name="Xun X."/>
            <person name="Sun Y."/>
            <person name="Guo X."/>
            <person name="Huan P."/>
            <person name="Dong B."/>
            <person name="Zhang L."/>
            <person name="Hu X."/>
            <person name="Sun X."/>
            <person name="Wang J."/>
            <person name="Zhao C."/>
            <person name="Wang Y."/>
            <person name="Wang D."/>
            <person name="Huang X."/>
            <person name="Wang R."/>
            <person name="Lv J."/>
            <person name="Li Y."/>
            <person name="Zhang Z."/>
            <person name="Liu B."/>
            <person name="Lu W."/>
            <person name="Hui Y."/>
            <person name="Liang J."/>
            <person name="Zhou Z."/>
            <person name="Hou R."/>
            <person name="Li X."/>
            <person name="Liu Y."/>
            <person name="Li H."/>
            <person name="Ning X."/>
            <person name="Lin Y."/>
            <person name="Zhao L."/>
            <person name="Xing Q."/>
            <person name="Dou J."/>
            <person name="Li Y."/>
            <person name="Mao J."/>
            <person name="Guo H."/>
            <person name="Dou H."/>
            <person name="Li T."/>
            <person name="Mu C."/>
            <person name="Jiang W."/>
            <person name="Fu Q."/>
            <person name="Fu X."/>
            <person name="Miao Y."/>
            <person name="Liu J."/>
            <person name="Yu Q."/>
            <person name="Li R."/>
            <person name="Liao H."/>
            <person name="Li X."/>
            <person name="Kong Y."/>
            <person name="Jiang Z."/>
            <person name="Chourrout D."/>
            <person name="Li R."/>
            <person name="Bao Z."/>
        </authorList>
    </citation>
    <scope>NUCLEOTIDE SEQUENCE [LARGE SCALE GENOMIC DNA]</scope>
    <source>
        <strain evidence="1 2">PY_sf001</strain>
    </source>
</reference>
<accession>A0A210PZ14</accession>
<proteinExistence type="predicted"/>
<evidence type="ECO:0000313" key="1">
    <source>
        <dbReference type="EMBL" id="OWF41730.1"/>
    </source>
</evidence>
<dbReference type="OrthoDB" id="1431934at2759"/>
<comment type="caution">
    <text evidence="1">The sequence shown here is derived from an EMBL/GenBank/DDBJ whole genome shotgun (WGS) entry which is preliminary data.</text>
</comment>
<sequence>MSDDECVFYYRKMNNVCIDQSDDIRDCPECKSYCTRLNTKNRQVMCTICSGNGDFFTFCWDCNEPQQESSHKNYLIPANRSRWNIATYQWFQKFAHAQNVKCTSNMTVAVRL</sequence>
<dbReference type="AlphaFoldDB" id="A0A210PZ14"/>
<dbReference type="EMBL" id="NEDP02005359">
    <property type="protein sequence ID" value="OWF41730.1"/>
    <property type="molecule type" value="Genomic_DNA"/>
</dbReference>
<keyword evidence="2" id="KW-1185">Reference proteome</keyword>
<name>A0A210PZ14_MIZYE</name>
<protein>
    <submittedName>
        <fullName evidence="1">Uncharacterized protein</fullName>
    </submittedName>
</protein>